<organism evidence="1 2">
    <name type="scientific">Actinoplanes siamensis</name>
    <dbReference type="NCBI Taxonomy" id="1223317"/>
    <lineage>
        <taxon>Bacteria</taxon>
        <taxon>Bacillati</taxon>
        <taxon>Actinomycetota</taxon>
        <taxon>Actinomycetes</taxon>
        <taxon>Micromonosporales</taxon>
        <taxon>Micromonosporaceae</taxon>
        <taxon>Actinoplanes</taxon>
    </lineage>
</organism>
<dbReference type="Proteomes" id="UP000629619">
    <property type="component" value="Unassembled WGS sequence"/>
</dbReference>
<dbReference type="AlphaFoldDB" id="A0A919TPK1"/>
<sequence length="77" mass="8469">MCPRAPVARELFFLGSIKWLERSPFDERDLLALQRHRAAVTDEPVPLVAISRSGVQAAGLRAVYGPEDLLAAWRPGG</sequence>
<comment type="caution">
    <text evidence="1">The sequence shown here is derived from an EMBL/GenBank/DDBJ whole genome shotgun (WGS) entry which is preliminary data.</text>
</comment>
<evidence type="ECO:0000313" key="1">
    <source>
        <dbReference type="EMBL" id="GIF09218.1"/>
    </source>
</evidence>
<accession>A0A919TPK1</accession>
<keyword evidence="2" id="KW-1185">Reference proteome</keyword>
<reference evidence="1" key="1">
    <citation type="submission" date="2021-01" db="EMBL/GenBank/DDBJ databases">
        <title>Whole genome shotgun sequence of Actinoplanes siamensis NBRC 109076.</title>
        <authorList>
            <person name="Komaki H."/>
            <person name="Tamura T."/>
        </authorList>
    </citation>
    <scope>NUCLEOTIDE SEQUENCE</scope>
    <source>
        <strain evidence="1">NBRC 109076</strain>
    </source>
</reference>
<gene>
    <name evidence="1" type="ORF">Asi03nite_67560</name>
</gene>
<proteinExistence type="predicted"/>
<dbReference type="RefSeq" id="WP_203684541.1">
    <property type="nucleotide sequence ID" value="NZ_BOMW01000078.1"/>
</dbReference>
<name>A0A919TPK1_9ACTN</name>
<protein>
    <submittedName>
        <fullName evidence="1">Uncharacterized protein</fullName>
    </submittedName>
</protein>
<dbReference type="EMBL" id="BOMW01000078">
    <property type="protein sequence ID" value="GIF09218.1"/>
    <property type="molecule type" value="Genomic_DNA"/>
</dbReference>
<evidence type="ECO:0000313" key="2">
    <source>
        <dbReference type="Proteomes" id="UP000629619"/>
    </source>
</evidence>